<organism evidence="3 4">
    <name type="scientific">Plebeiibacterium marinum</name>
    <dbReference type="NCBI Taxonomy" id="2992111"/>
    <lineage>
        <taxon>Bacteria</taxon>
        <taxon>Pseudomonadati</taxon>
        <taxon>Bacteroidota</taxon>
        <taxon>Bacteroidia</taxon>
        <taxon>Marinilabiliales</taxon>
        <taxon>Marinilabiliaceae</taxon>
        <taxon>Plebeiibacterium</taxon>
    </lineage>
</organism>
<evidence type="ECO:0000259" key="2">
    <source>
        <dbReference type="Pfam" id="PF01205"/>
    </source>
</evidence>
<evidence type="ECO:0000313" key="3">
    <source>
        <dbReference type="EMBL" id="MCW3804825.1"/>
    </source>
</evidence>
<name>A0AAE3MBT5_9BACT</name>
<dbReference type="AlphaFoldDB" id="A0AAE3MBT5"/>
<dbReference type="RefSeq" id="WP_301198047.1">
    <property type="nucleotide sequence ID" value="NZ_JAPDPI010000005.1"/>
</dbReference>
<dbReference type="Gene3D" id="3.30.230.30">
    <property type="entry name" value="Impact, N-terminal domain"/>
    <property type="match status" value="1"/>
</dbReference>
<dbReference type="InterPro" id="IPR001498">
    <property type="entry name" value="Impact_N"/>
</dbReference>
<dbReference type="InterPro" id="IPR020568">
    <property type="entry name" value="Ribosomal_Su5_D2-typ_SF"/>
</dbReference>
<dbReference type="EMBL" id="JAPDPI010000005">
    <property type="protein sequence ID" value="MCW3804825.1"/>
    <property type="molecule type" value="Genomic_DNA"/>
</dbReference>
<gene>
    <name evidence="3" type="ORF">OM074_04250</name>
</gene>
<protein>
    <submittedName>
        <fullName evidence="3">YigZ family protein</fullName>
    </submittedName>
</protein>
<dbReference type="SUPFAM" id="SSF54211">
    <property type="entry name" value="Ribosomal protein S5 domain 2-like"/>
    <property type="match status" value="1"/>
</dbReference>
<evidence type="ECO:0000256" key="1">
    <source>
        <dbReference type="ARBA" id="ARBA00007665"/>
    </source>
</evidence>
<proteinExistence type="inferred from homology"/>
<dbReference type="PANTHER" id="PTHR16301">
    <property type="entry name" value="IMPACT-RELATED"/>
    <property type="match status" value="1"/>
</dbReference>
<comment type="caution">
    <text evidence="3">The sequence shown here is derived from an EMBL/GenBank/DDBJ whole genome shotgun (WGS) entry which is preliminary data.</text>
</comment>
<accession>A0AAE3MBT5</accession>
<sequence>MMDQITDKYKTIAAPSEGIYKEKGSKFITYAYPVYSEEDIKEHVSALKDKYYDARHHCFAWQLGVDGNRYRANDDGEPSGTAGKPIHGQIKSHELTNILVVVVRYFGGTKLGVPGLIHAYKEATIDAINNAEIVEKTVNDIYQVNFDYLVMNDIMKIVKDEDLQLVDQQFDLSCTIEFSLRQSQVERVVARMEKIDSAKCEYLRTV</sequence>
<dbReference type="PANTHER" id="PTHR16301:SF20">
    <property type="entry name" value="IMPACT FAMILY MEMBER YIGZ"/>
    <property type="match status" value="1"/>
</dbReference>
<feature type="domain" description="Impact N-terminal" evidence="2">
    <location>
        <begin position="23"/>
        <end position="128"/>
    </location>
</feature>
<reference evidence="3" key="1">
    <citation type="submission" date="2022-10" db="EMBL/GenBank/DDBJ databases">
        <authorList>
            <person name="Yu W.X."/>
        </authorList>
    </citation>
    <scope>NUCLEOTIDE SEQUENCE</scope>
    <source>
        <strain evidence="3">D04</strain>
    </source>
</reference>
<dbReference type="InterPro" id="IPR023582">
    <property type="entry name" value="Impact"/>
</dbReference>
<evidence type="ECO:0000313" key="4">
    <source>
        <dbReference type="Proteomes" id="UP001207408"/>
    </source>
</evidence>
<dbReference type="Pfam" id="PF01205">
    <property type="entry name" value="Impact_N"/>
    <property type="match status" value="1"/>
</dbReference>
<keyword evidence="4" id="KW-1185">Reference proteome</keyword>
<dbReference type="GO" id="GO:0006446">
    <property type="term" value="P:regulation of translational initiation"/>
    <property type="evidence" value="ECO:0007669"/>
    <property type="project" value="TreeGrafter"/>
</dbReference>
<dbReference type="InterPro" id="IPR036956">
    <property type="entry name" value="Impact_N_sf"/>
</dbReference>
<dbReference type="Proteomes" id="UP001207408">
    <property type="component" value="Unassembled WGS sequence"/>
</dbReference>
<dbReference type="GO" id="GO:0005737">
    <property type="term" value="C:cytoplasm"/>
    <property type="evidence" value="ECO:0007669"/>
    <property type="project" value="TreeGrafter"/>
</dbReference>
<comment type="similarity">
    <text evidence="1">Belongs to the IMPACT family.</text>
</comment>